<dbReference type="CDD" id="cd07064">
    <property type="entry name" value="AlkD_like_1"/>
    <property type="match status" value="1"/>
</dbReference>
<dbReference type="OrthoDB" id="9775346at2"/>
<dbReference type="AlphaFoldDB" id="A0A316TLG4"/>
<dbReference type="Gene3D" id="1.25.10.90">
    <property type="match status" value="1"/>
</dbReference>
<reference evidence="1 2" key="1">
    <citation type="submission" date="2018-05" db="EMBL/GenBank/DDBJ databases">
        <title>Nocardioides silvaticus genome.</title>
        <authorList>
            <person name="Li C."/>
            <person name="Wang G."/>
        </authorList>
    </citation>
    <scope>NUCLEOTIDE SEQUENCE [LARGE SCALE GENOMIC DNA]</scope>
    <source>
        <strain evidence="1 2">CCTCC AB 2018079</strain>
    </source>
</reference>
<name>A0A316TLG4_9ACTN</name>
<protein>
    <submittedName>
        <fullName evidence="1">DNA alkylation repair protein</fullName>
    </submittedName>
</protein>
<dbReference type="InterPro" id="IPR016024">
    <property type="entry name" value="ARM-type_fold"/>
</dbReference>
<gene>
    <name evidence="1" type="ORF">DJ010_03120</name>
</gene>
<sequence length="224" mass="24902">MVDLTVAVRSALRAAADPSRAPGQQAYMKSAMPFLGVRVPEVRRTTRSVVSDLDVRDTGVLVAAATGLWDGATYREERYAATALLGLRPLRGDISLAPLIEHMARTGAWWDHVDELAHRVADLHDAHPTETAALVRGWATDDVLWVRRLAILGQLGRKERTDVRLLAEVVEPNRADPEFFIRKAIGWALREVAYVDPGWVRAYVAEHELSPLTRREALKRIGSS</sequence>
<dbReference type="PANTHER" id="PTHR34070:SF1">
    <property type="entry name" value="DNA ALKYLATION REPAIR PROTEIN"/>
    <property type="match status" value="1"/>
</dbReference>
<dbReference type="Proteomes" id="UP000245507">
    <property type="component" value="Unassembled WGS sequence"/>
</dbReference>
<proteinExistence type="predicted"/>
<accession>A0A316TLG4</accession>
<dbReference type="EMBL" id="QGDD01000001">
    <property type="protein sequence ID" value="PWN04628.1"/>
    <property type="molecule type" value="Genomic_DNA"/>
</dbReference>
<dbReference type="Pfam" id="PF08713">
    <property type="entry name" value="DNA_alkylation"/>
    <property type="match status" value="1"/>
</dbReference>
<comment type="caution">
    <text evidence="1">The sequence shown here is derived from an EMBL/GenBank/DDBJ whole genome shotgun (WGS) entry which is preliminary data.</text>
</comment>
<evidence type="ECO:0000313" key="1">
    <source>
        <dbReference type="EMBL" id="PWN04628.1"/>
    </source>
</evidence>
<evidence type="ECO:0000313" key="2">
    <source>
        <dbReference type="Proteomes" id="UP000245507"/>
    </source>
</evidence>
<keyword evidence="2" id="KW-1185">Reference proteome</keyword>
<dbReference type="InterPro" id="IPR014825">
    <property type="entry name" value="DNA_alkylation"/>
</dbReference>
<dbReference type="SUPFAM" id="SSF48371">
    <property type="entry name" value="ARM repeat"/>
    <property type="match status" value="1"/>
</dbReference>
<dbReference type="RefSeq" id="WP_109692132.1">
    <property type="nucleotide sequence ID" value="NZ_QGDD01000001.1"/>
</dbReference>
<organism evidence="1 2">
    <name type="scientific">Nocardioides silvaticus</name>
    <dbReference type="NCBI Taxonomy" id="2201891"/>
    <lineage>
        <taxon>Bacteria</taxon>
        <taxon>Bacillati</taxon>
        <taxon>Actinomycetota</taxon>
        <taxon>Actinomycetes</taxon>
        <taxon>Propionibacteriales</taxon>
        <taxon>Nocardioidaceae</taxon>
        <taxon>Nocardioides</taxon>
    </lineage>
</organism>
<dbReference type="PANTHER" id="PTHR34070">
    <property type="entry name" value="ARMADILLO-TYPE FOLD"/>
    <property type="match status" value="1"/>
</dbReference>